<evidence type="ECO:0000256" key="7">
    <source>
        <dbReference type="PROSITE-ProRule" id="PRU00169"/>
    </source>
</evidence>
<dbReference type="SMART" id="SM00342">
    <property type="entry name" value="HTH_ARAC"/>
    <property type="match status" value="1"/>
</dbReference>
<dbReference type="Pfam" id="PF02518">
    <property type="entry name" value="HATPase_c"/>
    <property type="match status" value="1"/>
</dbReference>
<gene>
    <name evidence="11" type="ORF">QQ020_34595</name>
</gene>
<dbReference type="InterPro" id="IPR011123">
    <property type="entry name" value="Y_Y_Y"/>
</dbReference>
<dbReference type="InterPro" id="IPR005467">
    <property type="entry name" value="His_kinase_dom"/>
</dbReference>
<dbReference type="Gene3D" id="3.30.565.10">
    <property type="entry name" value="Histidine kinase-like ATPase, C-terminal domain"/>
    <property type="match status" value="1"/>
</dbReference>
<keyword evidence="3 7" id="KW-0597">Phosphoprotein</keyword>
<keyword evidence="12" id="KW-1185">Reference proteome</keyword>
<comment type="caution">
    <text evidence="11">The sequence shown here is derived from an EMBL/GenBank/DDBJ whole genome shotgun (WGS) entry which is preliminary data.</text>
</comment>
<dbReference type="PROSITE" id="PS50109">
    <property type="entry name" value="HIS_KIN"/>
    <property type="match status" value="1"/>
</dbReference>
<dbReference type="Pfam" id="PF07494">
    <property type="entry name" value="Reg_prop"/>
    <property type="match status" value="10"/>
</dbReference>
<evidence type="ECO:0000256" key="6">
    <source>
        <dbReference type="ARBA" id="ARBA00023163"/>
    </source>
</evidence>
<dbReference type="PANTHER" id="PTHR43547:SF2">
    <property type="entry name" value="HYBRID SIGNAL TRANSDUCTION HISTIDINE KINASE C"/>
    <property type="match status" value="1"/>
</dbReference>
<proteinExistence type="predicted"/>
<feature type="domain" description="Response regulatory" evidence="10">
    <location>
        <begin position="1123"/>
        <end position="1238"/>
    </location>
</feature>
<evidence type="ECO:0000259" key="8">
    <source>
        <dbReference type="PROSITE" id="PS01124"/>
    </source>
</evidence>
<dbReference type="Gene3D" id="3.40.50.2300">
    <property type="match status" value="1"/>
</dbReference>
<evidence type="ECO:0000256" key="1">
    <source>
        <dbReference type="ARBA" id="ARBA00000085"/>
    </source>
</evidence>
<keyword evidence="4" id="KW-0805">Transcription regulation</keyword>
<dbReference type="CDD" id="cd17574">
    <property type="entry name" value="REC_OmpR"/>
    <property type="match status" value="1"/>
</dbReference>
<dbReference type="Gene3D" id="2.60.40.10">
    <property type="entry name" value="Immunoglobulins"/>
    <property type="match status" value="1"/>
</dbReference>
<dbReference type="Pfam" id="PF00072">
    <property type="entry name" value="Response_reg"/>
    <property type="match status" value="1"/>
</dbReference>
<dbReference type="InterPro" id="IPR004358">
    <property type="entry name" value="Sig_transdc_His_kin-like_C"/>
</dbReference>
<dbReference type="InterPro" id="IPR003594">
    <property type="entry name" value="HATPase_dom"/>
</dbReference>
<dbReference type="Gene3D" id="1.10.10.60">
    <property type="entry name" value="Homeodomain-like"/>
    <property type="match status" value="1"/>
</dbReference>
<dbReference type="SUPFAM" id="SSF63829">
    <property type="entry name" value="Calcium-dependent phosphotriesterase"/>
    <property type="match status" value="3"/>
</dbReference>
<dbReference type="PRINTS" id="PR00344">
    <property type="entry name" value="BCTRLSENSOR"/>
</dbReference>
<dbReference type="SUPFAM" id="SSF52172">
    <property type="entry name" value="CheY-like"/>
    <property type="match status" value="1"/>
</dbReference>
<dbReference type="InterPro" id="IPR009057">
    <property type="entry name" value="Homeodomain-like_sf"/>
</dbReference>
<dbReference type="InterPro" id="IPR018062">
    <property type="entry name" value="HTH_AraC-typ_CS"/>
</dbReference>
<dbReference type="InterPro" id="IPR011110">
    <property type="entry name" value="Reg_prop"/>
</dbReference>
<dbReference type="InterPro" id="IPR018060">
    <property type="entry name" value="HTH_AraC"/>
</dbReference>
<keyword evidence="6" id="KW-0804">Transcription</keyword>
<evidence type="ECO:0000256" key="2">
    <source>
        <dbReference type="ARBA" id="ARBA00012438"/>
    </source>
</evidence>
<dbReference type="SUPFAM" id="SSF46689">
    <property type="entry name" value="Homeodomain-like"/>
    <property type="match status" value="1"/>
</dbReference>
<dbReference type="Pfam" id="PF07495">
    <property type="entry name" value="Y_Y_Y"/>
    <property type="match status" value="1"/>
</dbReference>
<evidence type="ECO:0000313" key="11">
    <source>
        <dbReference type="EMBL" id="MDN5217254.1"/>
    </source>
</evidence>
<accession>A0ABT8LHH2</accession>
<feature type="modified residue" description="4-aspartylphosphate" evidence="7">
    <location>
        <position position="1171"/>
    </location>
</feature>
<dbReference type="PANTHER" id="PTHR43547">
    <property type="entry name" value="TWO-COMPONENT HISTIDINE KINASE"/>
    <property type="match status" value="1"/>
</dbReference>
<dbReference type="InterPro" id="IPR013783">
    <property type="entry name" value="Ig-like_fold"/>
</dbReference>
<evidence type="ECO:0000259" key="9">
    <source>
        <dbReference type="PROSITE" id="PS50109"/>
    </source>
</evidence>
<dbReference type="RefSeq" id="WP_346762591.1">
    <property type="nucleotide sequence ID" value="NZ_JAUJEB010000014.1"/>
</dbReference>
<dbReference type="PROSITE" id="PS50110">
    <property type="entry name" value="RESPONSE_REGULATORY"/>
    <property type="match status" value="1"/>
</dbReference>
<comment type="catalytic activity">
    <reaction evidence="1">
        <text>ATP + protein L-histidine = ADP + protein N-phospho-L-histidine.</text>
        <dbReference type="EC" id="2.7.13.3"/>
    </reaction>
</comment>
<protein>
    <recommendedName>
        <fullName evidence="2">histidine kinase</fullName>
        <ecNumber evidence="2">2.7.13.3</ecNumber>
    </recommendedName>
</protein>
<dbReference type="PROSITE" id="PS01124">
    <property type="entry name" value="HTH_ARAC_FAMILY_2"/>
    <property type="match status" value="1"/>
</dbReference>
<dbReference type="SUPFAM" id="SSF55874">
    <property type="entry name" value="ATPase domain of HSP90 chaperone/DNA topoisomerase II/histidine kinase"/>
    <property type="match status" value="1"/>
</dbReference>
<dbReference type="EMBL" id="JAUJEB010000014">
    <property type="protein sequence ID" value="MDN5217254.1"/>
    <property type="molecule type" value="Genomic_DNA"/>
</dbReference>
<dbReference type="InterPro" id="IPR015943">
    <property type="entry name" value="WD40/YVTN_repeat-like_dom_sf"/>
</dbReference>
<dbReference type="InterPro" id="IPR011006">
    <property type="entry name" value="CheY-like_superfamily"/>
</dbReference>
<dbReference type="CDD" id="cd00082">
    <property type="entry name" value="HisKA"/>
    <property type="match status" value="1"/>
</dbReference>
<dbReference type="InterPro" id="IPR036097">
    <property type="entry name" value="HisK_dim/P_sf"/>
</dbReference>
<feature type="domain" description="HTH araC/xylS-type" evidence="8">
    <location>
        <begin position="1270"/>
        <end position="1369"/>
    </location>
</feature>
<dbReference type="SMART" id="SM00387">
    <property type="entry name" value="HATPase_c"/>
    <property type="match status" value="1"/>
</dbReference>
<name>A0ABT8LHH2_9BACT</name>
<dbReference type="InterPro" id="IPR001789">
    <property type="entry name" value="Sig_transdc_resp-reg_receiver"/>
</dbReference>
<dbReference type="SMART" id="SM00388">
    <property type="entry name" value="HisKA"/>
    <property type="match status" value="1"/>
</dbReference>
<evidence type="ECO:0000256" key="5">
    <source>
        <dbReference type="ARBA" id="ARBA00023125"/>
    </source>
</evidence>
<evidence type="ECO:0000256" key="3">
    <source>
        <dbReference type="ARBA" id="ARBA00022553"/>
    </source>
</evidence>
<dbReference type="InterPro" id="IPR036890">
    <property type="entry name" value="HATPase_C_sf"/>
</dbReference>
<evidence type="ECO:0000259" key="10">
    <source>
        <dbReference type="PROSITE" id="PS50110"/>
    </source>
</evidence>
<sequence length="1374" mass="156093">MRQILLTFLLFLSIQSHSQWLEDLKFKHISLEEGLSNGLVQCVIQDKKGYIWIGTDDGLNRYNGHDFVVYRHDPAISGSIVSNAIRDLLEDRKGRLWVATEGGLEMYDRTLDRFVHFKGEKNTTVQTVYEDRHGTLWVGTTRGLAILSETTNELEYFNIVINNLQFVKPFSDLNFSVNVILEAGDDNIIIGTGNGLLILDRETQKFEWLKNVENDENSLPGNPITSMVVDSPNRLWISTDGGGMGTLDLTNRKFEPFSLKDKKILSLFIDDHRSLWVGTQQSGLLRILLDSVQNPGYHYDRYKAMESQGSLSYRTVTTFFQDQEKNMWIGTYGDGINFVSAHPRFFNTIQRIPSLVNTLTHKKVWGLCEDADGNIWIGTDGGGVNFYDVKAKSLSYYDHTPADQNSISDHAILSAARDLNGRLWFGTYAGGLNRFDPKNQTFKRYQHSKTDTSSLGSNDVRVIFPDSKGNLWLGTNQGGLNLFDNESGHFRRYTTANSKISGNDIRSIYEDKKGRLWIGTYQNGFNQFYNGKFANFWIDGLENAASNYNTIFSICEDSVGNIWLGTYGSGLVKFSPDSKKIKIYTEKHGLANNTVHAIVPDSHGNFWITTNNGISRFNLKKERFKNFDTNDGLPGSVFNNGSWLKSSSGTIYFGSLNGLVYFDPSSMYNSSLDPPDVALEGLRIFNKEIKPTDDKNVILYSEFHKNGQISLNYQQSVFTIDYTALGFARPRKVQYAYRLAGIEKDWNYVGAQVSATYTTLPPGEYIFSVMASYDGLNWTSPPRNLKIAISPAPWKTWWAYTLYMLVIAVALYASRKYKLNKVALQNRLEMERMERQKLSEVYDLKFKFFTNVSHEFRTPLTLVIDPLRDLIHKGNFHPAILKKLTFIYNHAHRLLNLVNQLMEFRKAESGHLQLKATENNIVSFAQTIYDSFSEAARIDKIEFTFESKEDEILLWFDRNHFEIILYNLISNAFKYTPRKGKIDITIKKVADNNLSAGDFMPGYCEIQVADSGKGIAPEHMDQIFDRYYQVIESDTVDVMGTGIGLALVKDLVDLHNGSVSVSSQKGISTKITLRFPLGKSHFNDGQLDFAPDEFVHRIHYNPPAQIEKASDIQKGSENKNIATLLLVEDNHDIRAYIKSIFQDNYLILEADNGKNGFELAVKEAPDAIVSDIMMPEMDGIDFCRQLKDTIDTSHIPVLFLTAKTSDQHKIEGISMGADDYLTKPFNAELLKAKVSRLIENRARLKEYYSKNITLQPSNIDVTPEDETFLKNAMLAVEDNLSNEAFGVKELMDALCMSQPTLYRKIKMLTDESPSEFIRSIRLKAAAQLLRQGQSSIAQVSYDVGFNSVRYFRDCFKNQFGKTPSDYLKEQKITA</sequence>
<organism evidence="11 12">
    <name type="scientific">Agaribacillus aureus</name>
    <dbReference type="NCBI Taxonomy" id="3051825"/>
    <lineage>
        <taxon>Bacteria</taxon>
        <taxon>Pseudomonadati</taxon>
        <taxon>Bacteroidota</taxon>
        <taxon>Cytophagia</taxon>
        <taxon>Cytophagales</taxon>
        <taxon>Splendidivirgaceae</taxon>
        <taxon>Agaribacillus</taxon>
    </lineage>
</organism>
<evidence type="ECO:0000313" key="12">
    <source>
        <dbReference type="Proteomes" id="UP001172083"/>
    </source>
</evidence>
<keyword evidence="5" id="KW-0238">DNA-binding</keyword>
<dbReference type="Pfam" id="PF12833">
    <property type="entry name" value="HTH_18"/>
    <property type="match status" value="1"/>
</dbReference>
<dbReference type="PROSITE" id="PS00041">
    <property type="entry name" value="HTH_ARAC_FAMILY_1"/>
    <property type="match status" value="1"/>
</dbReference>
<evidence type="ECO:0000256" key="4">
    <source>
        <dbReference type="ARBA" id="ARBA00023015"/>
    </source>
</evidence>
<dbReference type="Gene3D" id="2.130.10.10">
    <property type="entry name" value="YVTN repeat-like/Quinoprotein amine dehydrogenase"/>
    <property type="match status" value="2"/>
</dbReference>
<dbReference type="SMART" id="SM00448">
    <property type="entry name" value="REC"/>
    <property type="match status" value="1"/>
</dbReference>
<dbReference type="InterPro" id="IPR003661">
    <property type="entry name" value="HisK_dim/P_dom"/>
</dbReference>
<dbReference type="Proteomes" id="UP001172083">
    <property type="component" value="Unassembled WGS sequence"/>
</dbReference>
<dbReference type="Gene3D" id="1.10.287.130">
    <property type="match status" value="1"/>
</dbReference>
<dbReference type="SUPFAM" id="SSF47384">
    <property type="entry name" value="Homodimeric domain of signal transducing histidine kinase"/>
    <property type="match status" value="1"/>
</dbReference>
<reference evidence="11" key="1">
    <citation type="submission" date="2023-06" db="EMBL/GenBank/DDBJ databases">
        <title>Genomic of Agaribacillus aureum.</title>
        <authorList>
            <person name="Wang G."/>
        </authorList>
    </citation>
    <scope>NUCLEOTIDE SEQUENCE</scope>
    <source>
        <strain evidence="11">BMA12</strain>
    </source>
</reference>
<feature type="domain" description="Histidine kinase" evidence="9">
    <location>
        <begin position="851"/>
        <end position="1079"/>
    </location>
</feature>
<dbReference type="EC" id="2.7.13.3" evidence="2"/>